<dbReference type="EC" id="2.7.7.6" evidence="12"/>
<comment type="caution">
    <text evidence="16">The sequence shown here is derived from an EMBL/GenBank/DDBJ whole genome shotgun (WGS) entry which is preliminary data.</text>
</comment>
<reference evidence="16 17" key="1">
    <citation type="submission" date="2020-02" db="EMBL/GenBank/DDBJ databases">
        <authorList>
            <person name="Li X.-J."/>
            <person name="Feng X.-M."/>
        </authorList>
    </citation>
    <scope>NUCLEOTIDE SEQUENCE [LARGE SCALE GENOMIC DNA]</scope>
    <source>
        <strain evidence="16 17">CGMCC 4.7225</strain>
    </source>
</reference>
<comment type="cofactor">
    <cofactor evidence="12">
        <name>Mg(2+)</name>
        <dbReference type="ChEBI" id="CHEBI:18420"/>
    </cofactor>
    <text evidence="12">Binds 1 Mg(2+) ion per subunit.</text>
</comment>
<keyword evidence="3 12" id="KW-0240">DNA-directed RNA polymerase</keyword>
<comment type="similarity">
    <text evidence="2 12 13">Belongs to the RNA polymerase beta' chain family.</text>
</comment>
<dbReference type="EMBL" id="JAAGOB010000002">
    <property type="protein sequence ID" value="NED94457.1"/>
    <property type="molecule type" value="Genomic_DNA"/>
</dbReference>
<keyword evidence="9 12" id="KW-0804">Transcription</keyword>
<comment type="function">
    <text evidence="1 12 13">DNA-dependent RNA polymerase catalyzes the transcription of DNA into RNA using the four ribonucleoside triphosphates as substrates.</text>
</comment>
<evidence type="ECO:0000256" key="12">
    <source>
        <dbReference type="HAMAP-Rule" id="MF_01322"/>
    </source>
</evidence>
<feature type="binding site" evidence="12">
    <location>
        <position position="877"/>
    </location>
    <ligand>
        <name>Zn(2+)</name>
        <dbReference type="ChEBI" id="CHEBI:29105"/>
        <label>2</label>
    </ligand>
</feature>
<dbReference type="Gene3D" id="1.10.150.390">
    <property type="match status" value="1"/>
</dbReference>
<dbReference type="CDD" id="cd02655">
    <property type="entry name" value="RNAP_beta'_C"/>
    <property type="match status" value="1"/>
</dbReference>
<feature type="binding site" evidence="12">
    <location>
        <position position="60"/>
    </location>
    <ligand>
        <name>Zn(2+)</name>
        <dbReference type="ChEBI" id="CHEBI:29105"/>
        <label>1</label>
    </ligand>
</feature>
<dbReference type="InterPro" id="IPR038120">
    <property type="entry name" value="Rpb1_funnel_sf"/>
</dbReference>
<keyword evidence="6 12" id="KW-0479">Metal-binding</keyword>
<evidence type="ECO:0000313" key="17">
    <source>
        <dbReference type="Proteomes" id="UP000469185"/>
    </source>
</evidence>
<feature type="coiled-coil region" evidence="14">
    <location>
        <begin position="167"/>
        <end position="218"/>
    </location>
</feature>
<dbReference type="Proteomes" id="UP000469185">
    <property type="component" value="Unassembled WGS sequence"/>
</dbReference>
<dbReference type="SMART" id="SM00663">
    <property type="entry name" value="RPOLA_N"/>
    <property type="match status" value="1"/>
</dbReference>
<keyword evidence="17" id="KW-1185">Reference proteome</keyword>
<dbReference type="Gene3D" id="4.10.860.120">
    <property type="entry name" value="RNA polymerase II, clamp domain"/>
    <property type="match status" value="1"/>
</dbReference>
<feature type="binding site" evidence="12">
    <location>
        <position position="961"/>
    </location>
    <ligand>
        <name>Zn(2+)</name>
        <dbReference type="ChEBI" id="CHEBI:29105"/>
        <label>2</label>
    </ligand>
</feature>
<evidence type="ECO:0000256" key="4">
    <source>
        <dbReference type="ARBA" id="ARBA00022679"/>
    </source>
</evidence>
<feature type="domain" description="RNA polymerase N-terminal" evidence="15">
    <location>
        <begin position="310"/>
        <end position="589"/>
    </location>
</feature>
<name>A0A6N9YHP0_9ACTN</name>
<dbReference type="Gene3D" id="1.10.274.100">
    <property type="entry name" value="RNA polymerase Rpb1, domain 3"/>
    <property type="match status" value="2"/>
</dbReference>
<comment type="subunit">
    <text evidence="10 12">The RNAP catalytic core consists of 2 alpha, 1 beta, 1 beta' and 1 omega subunit. When a sigma factor is associated with the core the holoenzyme is formed, which can initiate transcription.</text>
</comment>
<dbReference type="InterPro" id="IPR045867">
    <property type="entry name" value="DNA-dir_RpoC_beta_prime"/>
</dbReference>
<dbReference type="FunFam" id="1.10.40.90:FF:000001">
    <property type="entry name" value="DNA-directed RNA polymerase subunit beta"/>
    <property type="match status" value="1"/>
</dbReference>
<dbReference type="Pfam" id="PF04998">
    <property type="entry name" value="RNA_pol_Rpb1_5"/>
    <property type="match status" value="1"/>
</dbReference>
<evidence type="ECO:0000256" key="5">
    <source>
        <dbReference type="ARBA" id="ARBA00022695"/>
    </source>
</evidence>
<evidence type="ECO:0000256" key="7">
    <source>
        <dbReference type="ARBA" id="ARBA00022833"/>
    </source>
</evidence>
<dbReference type="InterPro" id="IPR007066">
    <property type="entry name" value="RNA_pol_Rpb1_3"/>
</dbReference>
<proteinExistence type="inferred from homology"/>
<keyword evidence="14" id="KW-0175">Coiled coil</keyword>
<keyword evidence="4 12" id="KW-0808">Transferase</keyword>
<dbReference type="Pfam" id="PF05000">
    <property type="entry name" value="RNA_pol_Rpb1_4"/>
    <property type="match status" value="1"/>
</dbReference>
<dbReference type="InterPro" id="IPR007083">
    <property type="entry name" value="RNA_pol_Rpb1_4"/>
</dbReference>
<dbReference type="GO" id="GO:0000428">
    <property type="term" value="C:DNA-directed RNA polymerase complex"/>
    <property type="evidence" value="ECO:0007669"/>
    <property type="project" value="UniProtKB-KW"/>
</dbReference>
<feature type="binding site" evidence="12">
    <location>
        <position position="964"/>
    </location>
    <ligand>
        <name>Zn(2+)</name>
        <dbReference type="ChEBI" id="CHEBI:29105"/>
        <label>2</label>
    </ligand>
</feature>
<sequence length="1303" mass="144995">MLDVNFFDELRIGLATADDIREWSHGEVKKPETINYRTLKPEKDGLFCEKIFGPTRDWECYCGKYKRVRFKGIICERCGVEVTRAKVRRERMGHIELAAPVTHIWYFKGVPSRLGYLLDLAPKDLEKVIYFAAYMITSVDEDARHRDLSSLEGQIDVERKQIEQRRDADIETRAKKLEADLAELEAEGAKGDVRRKVKESAEREMSQLRKRADAEIDRLNAVWERFRSLKVQDLEGDEMLYREMRDRFGAYFSGGMGAQAIKERLDSFDLEAEAEKLREIIRSGKGQKKTRALKRLKVVSPFLTTRNDPRGMVLDAVPVMPPDLRPMVQLDGGRFATSDLNDLYRRVINRNNRLKRLLDLGAPEIIVNNEKRMLQESVDALFDNGRRGRPVTGPGNRPLKSISDMLKGKQGRFRQNLLGKRVDYSGRSVIVVGPQLKLHQCGLPKGMAIELFKPFVMKRLVDLSHAQNIKSAKRMVERARPVVWDVLEEVIAEHPVMLNRAPTLHRLGIQAFEPQLIEGKAIQIHPLVCTAFNADFDGDQMAVHLPLSAEAQAEARVLMLSSNNILKPADGRPVTMPTQDMVLGIHFLTSYTEGLQGEGRAFSSIAEAISAFDKGELAMQAQIAVRVTDAIPPRGWQPPEDWEPGQPLTLTTTLGRALFNETLPPDYPYVDSEVDKGRLGDIVNDLAERYQKTVVGTTLDALKDLGFYWATRSGVTVSVEDVVAPPAKQQILEEFEAKAAKVERNFNRGVISDGERREELIDIWTDATNKVDEAMREAFTPDNSIHRMVHSGARGNWMQIRQLAGMRGLVANPKGETIPRPIKASFREGLSVLEFFISTHGARKGLADTALRTADSGYLTRRLVDVSQDVIIREVDCGTERGLVLPIATRDANGTLVVEDLVETSVYARSLAEDVTGSDGTTAASAGDDLGDVEIRRLVEAGVEQVRVRSVLTCESKTGVCAMCYGRSLASGKLVDVGEAVGIIAAQSIGEPGTQLTMRTFHTGGVAGEDITHGLPRVVELFEARAPKGKAPIAELAGRARIEEDGKGARVVVVPDDGSEEQSFPLSRRVFDWTNRYAPGLAQWRVQEGDHVEVGQLLHSGTADPHDVLRVQGQRAVQVFLTDQVQEVYRSQGVSIHDKHIEIIVRQMLRRITVLESGDTNLLPGELVERSRFEEENRRVVAESGQPASGRPQLMGITKASLATDSWLSAASFQETTRVLTEAAINAKSDPLIGLKENVILGKLIPAGTGLPRYRNIRVEPTEEAKAAMYSMVDYGADYSDYEFGQGSGEAVRLEDYDFGSFS</sequence>
<keyword evidence="8 12" id="KW-0460">Magnesium</keyword>
<evidence type="ECO:0000256" key="8">
    <source>
        <dbReference type="ARBA" id="ARBA00022842"/>
    </source>
</evidence>
<evidence type="ECO:0000256" key="9">
    <source>
        <dbReference type="ARBA" id="ARBA00023163"/>
    </source>
</evidence>
<dbReference type="PANTHER" id="PTHR19376">
    <property type="entry name" value="DNA-DIRECTED RNA POLYMERASE"/>
    <property type="match status" value="1"/>
</dbReference>
<feature type="binding site" evidence="12">
    <location>
        <position position="78"/>
    </location>
    <ligand>
        <name>Zn(2+)</name>
        <dbReference type="ChEBI" id="CHEBI:29105"/>
        <label>1</label>
    </ligand>
</feature>
<dbReference type="Pfam" id="PF04997">
    <property type="entry name" value="RNA_pol_Rpb1_1"/>
    <property type="match status" value="1"/>
</dbReference>
<evidence type="ECO:0000256" key="10">
    <source>
        <dbReference type="ARBA" id="ARBA00025935"/>
    </source>
</evidence>
<evidence type="ECO:0000256" key="1">
    <source>
        <dbReference type="ARBA" id="ARBA00004026"/>
    </source>
</evidence>
<gene>
    <name evidence="12" type="primary">rpoC</name>
    <name evidence="16" type="ORF">G1H11_03925</name>
</gene>
<dbReference type="RefSeq" id="WP_163816285.1">
    <property type="nucleotide sequence ID" value="NZ_JAAGOB010000002.1"/>
</dbReference>
<dbReference type="Gene3D" id="1.10.40.90">
    <property type="match status" value="1"/>
</dbReference>
<accession>A0A6N9YHP0</accession>
<feature type="binding site" evidence="12">
    <location>
        <position position="537"/>
    </location>
    <ligand>
        <name>Mg(2+)</name>
        <dbReference type="ChEBI" id="CHEBI:18420"/>
    </ligand>
</feature>
<dbReference type="SUPFAM" id="SSF64484">
    <property type="entry name" value="beta and beta-prime subunits of DNA dependent RNA-polymerase"/>
    <property type="match status" value="1"/>
</dbReference>
<dbReference type="FunFam" id="1.10.150.390:FF:000002">
    <property type="entry name" value="DNA-directed RNA polymerase subunit beta"/>
    <property type="match status" value="1"/>
</dbReference>
<evidence type="ECO:0000256" key="11">
    <source>
        <dbReference type="ARBA" id="ARBA00048552"/>
    </source>
</evidence>
<dbReference type="NCBIfam" id="NF011498">
    <property type="entry name" value="PRK14906.1"/>
    <property type="match status" value="1"/>
</dbReference>
<feature type="binding site" evidence="12">
    <location>
        <position position="954"/>
    </location>
    <ligand>
        <name>Zn(2+)</name>
        <dbReference type="ChEBI" id="CHEBI:29105"/>
        <label>2</label>
    </ligand>
</feature>
<dbReference type="PANTHER" id="PTHR19376:SF54">
    <property type="entry name" value="DNA-DIRECTED RNA POLYMERASE SUBUNIT BETA"/>
    <property type="match status" value="1"/>
</dbReference>
<evidence type="ECO:0000256" key="6">
    <source>
        <dbReference type="ARBA" id="ARBA00022723"/>
    </source>
</evidence>
<keyword evidence="5 12" id="KW-0548">Nucleotidyltransferase</keyword>
<evidence type="ECO:0000256" key="13">
    <source>
        <dbReference type="RuleBase" id="RU004279"/>
    </source>
</evidence>
<evidence type="ECO:0000259" key="15">
    <source>
        <dbReference type="SMART" id="SM00663"/>
    </source>
</evidence>
<protein>
    <recommendedName>
        <fullName evidence="12">DNA-directed RNA polymerase subunit beta'</fullName>
        <shortName evidence="12">RNAP subunit beta'</shortName>
        <ecNumber evidence="12">2.7.7.6</ecNumber>
    </recommendedName>
    <alternativeName>
        <fullName evidence="12">RNA polymerase subunit beta'</fullName>
    </alternativeName>
    <alternativeName>
        <fullName evidence="12">Transcriptase subunit beta'</fullName>
    </alternativeName>
</protein>
<comment type="catalytic activity">
    <reaction evidence="11 12 13">
        <text>RNA(n) + a ribonucleoside 5'-triphosphate = RNA(n+1) + diphosphate</text>
        <dbReference type="Rhea" id="RHEA:21248"/>
        <dbReference type="Rhea" id="RHEA-COMP:14527"/>
        <dbReference type="Rhea" id="RHEA-COMP:17342"/>
        <dbReference type="ChEBI" id="CHEBI:33019"/>
        <dbReference type="ChEBI" id="CHEBI:61557"/>
        <dbReference type="ChEBI" id="CHEBI:140395"/>
        <dbReference type="EC" id="2.7.7.6"/>
    </reaction>
</comment>
<dbReference type="InterPro" id="IPR006592">
    <property type="entry name" value="RNA_pol_N"/>
</dbReference>
<dbReference type="GO" id="GO:0006351">
    <property type="term" value="P:DNA-templated transcription"/>
    <property type="evidence" value="ECO:0007669"/>
    <property type="project" value="UniProtKB-UniRule"/>
</dbReference>
<feature type="binding site" evidence="12">
    <location>
        <position position="535"/>
    </location>
    <ligand>
        <name>Mg(2+)</name>
        <dbReference type="ChEBI" id="CHEBI:18420"/>
    </ligand>
</feature>
<dbReference type="Pfam" id="PF00623">
    <property type="entry name" value="RNA_pol_Rpb1_2"/>
    <property type="match status" value="2"/>
</dbReference>
<dbReference type="InterPro" id="IPR044893">
    <property type="entry name" value="RNA_pol_Rpb1_clamp_domain"/>
</dbReference>
<organism evidence="16 17">
    <name type="scientific">Phytoactinopolyspora alkaliphila</name>
    <dbReference type="NCBI Taxonomy" id="1783498"/>
    <lineage>
        <taxon>Bacteria</taxon>
        <taxon>Bacillati</taxon>
        <taxon>Actinomycetota</taxon>
        <taxon>Actinomycetes</taxon>
        <taxon>Jiangellales</taxon>
        <taxon>Jiangellaceae</taxon>
        <taxon>Phytoactinopolyspora</taxon>
    </lineage>
</organism>
<dbReference type="GO" id="GO:0003677">
    <property type="term" value="F:DNA binding"/>
    <property type="evidence" value="ECO:0007669"/>
    <property type="project" value="UniProtKB-UniRule"/>
</dbReference>
<dbReference type="InterPro" id="IPR000722">
    <property type="entry name" value="RNA_pol_asu"/>
</dbReference>
<evidence type="ECO:0000256" key="3">
    <source>
        <dbReference type="ARBA" id="ARBA00022478"/>
    </source>
</evidence>
<dbReference type="InterPro" id="IPR012754">
    <property type="entry name" value="DNA-dir_RpoC_beta_prime_bact"/>
</dbReference>
<comment type="cofactor">
    <cofactor evidence="12">
        <name>Zn(2+)</name>
        <dbReference type="ChEBI" id="CHEBI:29105"/>
    </cofactor>
    <text evidence="12">Binds 2 Zn(2+) ions per subunit.</text>
</comment>
<keyword evidence="7 12" id="KW-0862">Zinc</keyword>
<dbReference type="HAMAP" id="MF_01322">
    <property type="entry name" value="RNApol_bact_RpoC"/>
    <property type="match status" value="1"/>
</dbReference>
<feature type="binding site" evidence="12">
    <location>
        <position position="539"/>
    </location>
    <ligand>
        <name>Mg(2+)</name>
        <dbReference type="ChEBI" id="CHEBI:18420"/>
    </ligand>
</feature>
<evidence type="ECO:0000313" key="16">
    <source>
        <dbReference type="EMBL" id="NED94457.1"/>
    </source>
</evidence>
<dbReference type="Gene3D" id="2.40.40.20">
    <property type="match status" value="1"/>
</dbReference>
<evidence type="ECO:0000256" key="2">
    <source>
        <dbReference type="ARBA" id="ARBA00006460"/>
    </source>
</evidence>
<feature type="binding site" evidence="12">
    <location>
        <position position="62"/>
    </location>
    <ligand>
        <name>Zn(2+)</name>
        <dbReference type="ChEBI" id="CHEBI:29105"/>
        <label>1</label>
    </ligand>
</feature>
<dbReference type="GO" id="GO:0000287">
    <property type="term" value="F:magnesium ion binding"/>
    <property type="evidence" value="ECO:0007669"/>
    <property type="project" value="UniProtKB-UniRule"/>
</dbReference>
<dbReference type="CDD" id="cd01609">
    <property type="entry name" value="RNAP_beta'_N"/>
    <property type="match status" value="1"/>
</dbReference>
<dbReference type="Gene3D" id="2.40.50.100">
    <property type="match status" value="1"/>
</dbReference>
<feature type="binding site" evidence="12">
    <location>
        <position position="75"/>
    </location>
    <ligand>
        <name>Zn(2+)</name>
        <dbReference type="ChEBI" id="CHEBI:29105"/>
        <label>1</label>
    </ligand>
</feature>
<dbReference type="Pfam" id="PF04983">
    <property type="entry name" value="RNA_pol_Rpb1_3"/>
    <property type="match status" value="1"/>
</dbReference>
<dbReference type="InterPro" id="IPR007080">
    <property type="entry name" value="RNA_pol_Rpb1_1"/>
</dbReference>
<dbReference type="FunFam" id="4.10.860.120:FF:000001">
    <property type="entry name" value="DNA-directed RNA polymerase subunit beta"/>
    <property type="match status" value="1"/>
</dbReference>
<dbReference type="NCBIfam" id="TIGR02386">
    <property type="entry name" value="rpoC_TIGR"/>
    <property type="match status" value="1"/>
</dbReference>
<dbReference type="GO" id="GO:0003899">
    <property type="term" value="F:DNA-directed RNA polymerase activity"/>
    <property type="evidence" value="ECO:0007669"/>
    <property type="project" value="UniProtKB-UniRule"/>
</dbReference>
<dbReference type="InterPro" id="IPR007081">
    <property type="entry name" value="RNA_pol_Rpb1_5"/>
</dbReference>
<dbReference type="Gene3D" id="1.10.1790.20">
    <property type="match status" value="1"/>
</dbReference>
<dbReference type="InterPro" id="IPR042102">
    <property type="entry name" value="RNA_pol_Rpb1_3_sf"/>
</dbReference>
<evidence type="ECO:0000256" key="14">
    <source>
        <dbReference type="SAM" id="Coils"/>
    </source>
</evidence>
<dbReference type="Gene3D" id="1.10.132.30">
    <property type="match status" value="1"/>
</dbReference>
<dbReference type="GO" id="GO:0008270">
    <property type="term" value="F:zinc ion binding"/>
    <property type="evidence" value="ECO:0007669"/>
    <property type="project" value="UniProtKB-UniRule"/>
</dbReference>